<proteinExistence type="predicted"/>
<dbReference type="RefSeq" id="XP_024338435.1">
    <property type="nucleotide sequence ID" value="XM_024485708.1"/>
</dbReference>
<sequence length="376" mass="40420">MDWQGKVPRIILSGSPYEIGLAHGRLLAEQILAQLVIYRALFLETCKFEWEHVLDVAAEFSATIEQLAPDLLEEMRGIADGTGSTDVGLLDIIALNCRSEIALGQWDDGCTALGWRLPTDNNSQKQILAQNWDWRTTVGPNLAMVSIRQQGKPTIWMVTEPGIVGKIGFNSSSVGVCLNAIRARPTLTTLLPIHILLRLALESPSASDAISTIEALGGAGSSQHILIADSAGARSLELSPRGGVYLGADADGLVVHTNHFLANRLVDEPPWLAGSPLRLARARELCQEILVGAQRSELPAGQVVDATVLRRRVFSDAEGAPQAICCVPDVARGGLASIETLFNIVMTFEDGKSPVAEVVFGRPGSATESSVYKMPW</sequence>
<protein>
    <recommendedName>
        <fullName evidence="1">Peptidase C45 hydrolase domain-containing protein</fullName>
    </recommendedName>
</protein>
<accession>A0A1X6MZ42</accession>
<dbReference type="Gene3D" id="3.60.60.10">
    <property type="entry name" value="Penicillin V Acylase, Chain A"/>
    <property type="match status" value="1"/>
</dbReference>
<dbReference type="InterPro" id="IPR047801">
    <property type="entry name" value="Peptidase_C45"/>
</dbReference>
<dbReference type="OrthoDB" id="189997at2759"/>
<dbReference type="Proteomes" id="UP000194127">
    <property type="component" value="Unassembled WGS sequence"/>
</dbReference>
<dbReference type="PANTHER" id="PTHR34180:SF1">
    <property type="entry name" value="BETA-ALANYL-DOPAMINE_CARCININE HYDROLASE"/>
    <property type="match status" value="1"/>
</dbReference>
<dbReference type="Pfam" id="PF03417">
    <property type="entry name" value="AAT"/>
    <property type="match status" value="1"/>
</dbReference>
<evidence type="ECO:0000313" key="2">
    <source>
        <dbReference type="EMBL" id="OSX61641.1"/>
    </source>
</evidence>
<dbReference type="NCBIfam" id="NF040521">
    <property type="entry name" value="C45_proenzyme"/>
    <property type="match status" value="1"/>
</dbReference>
<dbReference type="PANTHER" id="PTHR34180">
    <property type="entry name" value="PEPTIDASE C45"/>
    <property type="match status" value="1"/>
</dbReference>
<dbReference type="InterPro" id="IPR005079">
    <property type="entry name" value="Peptidase_C45_hydrolase"/>
</dbReference>
<organism evidence="2 3">
    <name type="scientific">Postia placenta MAD-698-R-SB12</name>
    <dbReference type="NCBI Taxonomy" id="670580"/>
    <lineage>
        <taxon>Eukaryota</taxon>
        <taxon>Fungi</taxon>
        <taxon>Dikarya</taxon>
        <taxon>Basidiomycota</taxon>
        <taxon>Agaricomycotina</taxon>
        <taxon>Agaricomycetes</taxon>
        <taxon>Polyporales</taxon>
        <taxon>Adustoporiaceae</taxon>
        <taxon>Rhodonia</taxon>
    </lineage>
</organism>
<name>A0A1X6MZ42_9APHY</name>
<dbReference type="InterPro" id="IPR047794">
    <property type="entry name" value="C45_proenzyme-like"/>
</dbReference>
<gene>
    <name evidence="2" type="ORF">POSPLADRAFT_1144551</name>
</gene>
<dbReference type="GeneID" id="36330657"/>
<dbReference type="Gene3D" id="1.10.10.2120">
    <property type="match status" value="1"/>
</dbReference>
<dbReference type="AlphaFoldDB" id="A0A1X6MZ42"/>
<evidence type="ECO:0000259" key="1">
    <source>
        <dbReference type="Pfam" id="PF03417"/>
    </source>
</evidence>
<dbReference type="EMBL" id="KZ110598">
    <property type="protein sequence ID" value="OSX61641.1"/>
    <property type="molecule type" value="Genomic_DNA"/>
</dbReference>
<keyword evidence="3" id="KW-1185">Reference proteome</keyword>
<reference evidence="2 3" key="1">
    <citation type="submission" date="2017-04" db="EMBL/GenBank/DDBJ databases">
        <title>Genome Sequence of the Model Brown-Rot Fungus Postia placenta SB12.</title>
        <authorList>
            <consortium name="DOE Joint Genome Institute"/>
            <person name="Gaskell J."/>
            <person name="Kersten P."/>
            <person name="Larrondo L.F."/>
            <person name="Canessa P."/>
            <person name="Martinez D."/>
            <person name="Hibbett D."/>
            <person name="Schmoll M."/>
            <person name="Kubicek C.P."/>
            <person name="Martinez A.T."/>
            <person name="Yadav J."/>
            <person name="Master E."/>
            <person name="Magnuson J.K."/>
            <person name="James T."/>
            <person name="Yaver D."/>
            <person name="Berka R."/>
            <person name="Labutti K."/>
            <person name="Lipzen A."/>
            <person name="Aerts A."/>
            <person name="Barry K."/>
            <person name="Henrissat B."/>
            <person name="Blanchette R."/>
            <person name="Grigoriev I."/>
            <person name="Cullen D."/>
        </authorList>
    </citation>
    <scope>NUCLEOTIDE SEQUENCE [LARGE SCALE GENOMIC DNA]</scope>
    <source>
        <strain evidence="2 3">MAD-698-R-SB12</strain>
    </source>
</reference>
<feature type="domain" description="Peptidase C45 hydrolase" evidence="1">
    <location>
        <begin position="123"/>
        <end position="285"/>
    </location>
</feature>
<evidence type="ECO:0000313" key="3">
    <source>
        <dbReference type="Proteomes" id="UP000194127"/>
    </source>
</evidence>
<dbReference type="STRING" id="670580.A0A1X6MZ42"/>